<dbReference type="InterPro" id="IPR011042">
    <property type="entry name" value="6-blade_b-propeller_TolB-like"/>
</dbReference>
<evidence type="ECO:0000313" key="11">
    <source>
        <dbReference type="EMBL" id="WZN39530.1"/>
    </source>
</evidence>
<dbReference type="InterPro" id="IPR022409">
    <property type="entry name" value="PKD/Chitinase_dom"/>
</dbReference>
<evidence type="ECO:0000256" key="6">
    <source>
        <dbReference type="PROSITE-ProRule" id="PRU00433"/>
    </source>
</evidence>
<organism evidence="11 12">
    <name type="scientific">Chitinophaga pollutisoli</name>
    <dbReference type="NCBI Taxonomy" id="3133966"/>
    <lineage>
        <taxon>Bacteria</taxon>
        <taxon>Pseudomonadati</taxon>
        <taxon>Bacteroidota</taxon>
        <taxon>Chitinophagia</taxon>
        <taxon>Chitinophagales</taxon>
        <taxon>Chitinophagaceae</taxon>
        <taxon>Chitinophaga</taxon>
    </lineage>
</organism>
<dbReference type="Pfam" id="PF00034">
    <property type="entry name" value="Cytochrom_C"/>
    <property type="match status" value="1"/>
</dbReference>
<feature type="signal peptide" evidence="8">
    <location>
        <begin position="1"/>
        <end position="20"/>
    </location>
</feature>
<dbReference type="Gene3D" id="3.40.50.880">
    <property type="match status" value="1"/>
</dbReference>
<dbReference type="Gene3D" id="1.10.760.10">
    <property type="entry name" value="Cytochrome c-like domain"/>
    <property type="match status" value="1"/>
</dbReference>
<dbReference type="InterPro" id="IPR013783">
    <property type="entry name" value="Ig-like_fold"/>
</dbReference>
<dbReference type="PANTHER" id="PTHR19328:SF75">
    <property type="entry name" value="ALDOSE SUGAR DEHYDROGENASE YLII"/>
    <property type="match status" value="1"/>
</dbReference>
<dbReference type="RefSeq" id="WP_341834510.1">
    <property type="nucleotide sequence ID" value="NZ_CP149822.1"/>
</dbReference>
<dbReference type="Gene3D" id="2.60.120.260">
    <property type="entry name" value="Galactose-binding domain-like"/>
    <property type="match status" value="1"/>
</dbReference>
<dbReference type="InterPro" id="IPR005084">
    <property type="entry name" value="CBM6"/>
</dbReference>
<dbReference type="SMART" id="SM00089">
    <property type="entry name" value="PKD"/>
    <property type="match status" value="1"/>
</dbReference>
<dbReference type="Proteomes" id="UP001485459">
    <property type="component" value="Chromosome"/>
</dbReference>
<feature type="chain" id="PRO_5046803181" evidence="8">
    <location>
        <begin position="21"/>
        <end position="1005"/>
    </location>
</feature>
<dbReference type="InterPro" id="IPR012938">
    <property type="entry name" value="Glc/Sorbosone_DH"/>
</dbReference>
<dbReference type="SUPFAM" id="SSF50952">
    <property type="entry name" value="Soluble quinoprotein glucose dehydrogenase"/>
    <property type="match status" value="1"/>
</dbReference>
<evidence type="ECO:0000256" key="2">
    <source>
        <dbReference type="ARBA" id="ARBA00022617"/>
    </source>
</evidence>
<name>A0ABZ2YK38_9BACT</name>
<dbReference type="InterPro" id="IPR000601">
    <property type="entry name" value="PKD_dom"/>
</dbReference>
<evidence type="ECO:0000313" key="12">
    <source>
        <dbReference type="Proteomes" id="UP001485459"/>
    </source>
</evidence>
<keyword evidence="2 6" id="KW-0349">Heme</keyword>
<keyword evidence="5 6" id="KW-0408">Iron</keyword>
<reference evidence="12" key="1">
    <citation type="submission" date="2024-03" db="EMBL/GenBank/DDBJ databases">
        <title>Chitinophaga horti sp. nov., isolated from garden soil.</title>
        <authorList>
            <person name="Lee D.S."/>
            <person name="Han D.M."/>
            <person name="Baek J.H."/>
            <person name="Choi D.G."/>
            <person name="Jeon J.H."/>
            <person name="Jeon C.O."/>
        </authorList>
    </citation>
    <scope>NUCLEOTIDE SEQUENCE [LARGE SCALE GENOMIC DNA]</scope>
    <source>
        <strain evidence="12">GPA1</strain>
    </source>
</reference>
<keyword evidence="12" id="KW-1185">Reference proteome</keyword>
<evidence type="ECO:0000256" key="1">
    <source>
        <dbReference type="ARBA" id="ARBA00022448"/>
    </source>
</evidence>
<dbReference type="Gene3D" id="2.120.10.30">
    <property type="entry name" value="TolB, C-terminal domain"/>
    <property type="match status" value="1"/>
</dbReference>
<evidence type="ECO:0000256" key="5">
    <source>
        <dbReference type="ARBA" id="ARBA00023004"/>
    </source>
</evidence>
<proteinExistence type="predicted"/>
<feature type="domain" description="PKD" evidence="9">
    <location>
        <begin position="594"/>
        <end position="661"/>
    </location>
</feature>
<dbReference type="InterPro" id="IPR035986">
    <property type="entry name" value="PKD_dom_sf"/>
</dbReference>
<dbReference type="InterPro" id="IPR036909">
    <property type="entry name" value="Cyt_c-like_dom_sf"/>
</dbReference>
<dbReference type="EMBL" id="CP149822">
    <property type="protein sequence ID" value="WZN39530.1"/>
    <property type="molecule type" value="Genomic_DNA"/>
</dbReference>
<dbReference type="SUPFAM" id="SSF46626">
    <property type="entry name" value="Cytochrome c"/>
    <property type="match status" value="1"/>
</dbReference>
<keyword evidence="4" id="KW-0249">Electron transport</keyword>
<dbReference type="PANTHER" id="PTHR19328">
    <property type="entry name" value="HEDGEHOG-INTERACTING PROTEIN"/>
    <property type="match status" value="1"/>
</dbReference>
<dbReference type="InterPro" id="IPR002324">
    <property type="entry name" value="Cyt_c_ID"/>
</dbReference>
<evidence type="ECO:0000256" key="3">
    <source>
        <dbReference type="ARBA" id="ARBA00022723"/>
    </source>
</evidence>
<gene>
    <name evidence="11" type="ORF">WJU16_16120</name>
</gene>
<feature type="compositionally biased region" description="Basic and acidic residues" evidence="7">
    <location>
        <begin position="312"/>
        <end position="321"/>
    </location>
</feature>
<sequence length="1005" mass="111430">MRKFWMFACLLILAACSRKSPGNKVLLLPSTGSAETIAAVVKATAEANGWELVEGNKTFLHPDSLQHYRTVVSAWSYPDSLDHRQLNALQRYLEAGGTWAVVKDSVFTLKGWPWLDSLGDNNRVFMASPTELEKVLQQAGDEARGLDYSACITLAIPENNRYTYTMLAQGLDEPLQLAVLPGNDVIFAERKGAVRLFRSREKDVVTLAQFNVYSGLEDGLLGVALDPAFDKNHFVYFYYGVAGDLHVSRLTRMEMRDRKLLPETEKTILEIPTQRKYCCHSAGYMEFGPDGLLYLSTGDNTNAEETEGYTPVDERPGHELADDQATSASSADLRGKILRIRIMPDGTYTIPDGNLFPKDGSAGRPEIYVMGCRNPFRFSVDRKNQYVYWGDVGPDTKVPGSEGTISYDEINQARQPGFFGWPYFLGENEGLPKWNFATKTEGPKLDPAKPVNASPNNKGIRELPPAQPAMIWFGDGPSAKFPLVGKGGQSVMAGPVYYADQFANAEYKLSDYYDGKLLIYDWVRRWIMAVTFDKDHRYLRMEPFLDHLEPAAPIDLRFADDGSIYMLEYGTNWFSRNMDARLVRITYAAGNRRPVAAIAADKLAGPAPMTVRLSAGGSSDPDRNDALHYTWSIEGKDYSDSAISHTFNNPGVHKVMLTVTDDHKAFDTASLYIKAGNTPPVVEITSDANTSFYWDNATFPYKVTVTDPEDGPVAPEKVTVGFSFIPYGRDMAGVLTQGGAMPAPKGKELFYSQDCKACHTENSASVGPSLMDIAGKYAHDDKNTALLADKVIRGGSGVWGNRPMSAHPGMAVEEAKMIVDYILSLRNTGASLQPQGTMVLKDHIGKPASGVYLLHARYTDGGANGIESLTGQQFVMLRHPKLEAEERDVDGNIRFLNYINELLSYGVARDGSYFMFRNIDLKGINRARFRVMLQGAGGTLELRVGSKDGPWVCELEVPAGKGEWVELTAPVKESKARLDLWFVFRNPGQQGQLFCIDWTLFEHVK</sequence>
<keyword evidence="8" id="KW-0732">Signal</keyword>
<dbReference type="Gene3D" id="2.60.40.10">
    <property type="entry name" value="Immunoglobulins"/>
    <property type="match status" value="1"/>
</dbReference>
<dbReference type="PRINTS" id="PR00606">
    <property type="entry name" value="CYTCHROMECID"/>
</dbReference>
<dbReference type="Pfam" id="PF07995">
    <property type="entry name" value="GSDH"/>
    <property type="match status" value="1"/>
</dbReference>
<dbReference type="CDD" id="cd04084">
    <property type="entry name" value="CBM6_xylanase-like"/>
    <property type="match status" value="1"/>
</dbReference>
<dbReference type="Pfam" id="PF03422">
    <property type="entry name" value="CBM_6"/>
    <property type="match status" value="1"/>
</dbReference>
<dbReference type="InterPro" id="IPR009056">
    <property type="entry name" value="Cyt_c-like_dom"/>
</dbReference>
<evidence type="ECO:0000256" key="7">
    <source>
        <dbReference type="SAM" id="MobiDB-lite"/>
    </source>
</evidence>
<evidence type="ECO:0000259" key="10">
    <source>
        <dbReference type="PROSITE" id="PS51007"/>
    </source>
</evidence>
<dbReference type="InterPro" id="IPR029062">
    <property type="entry name" value="Class_I_gatase-like"/>
</dbReference>
<feature type="domain" description="Cytochrome c" evidence="10">
    <location>
        <begin position="741"/>
        <end position="826"/>
    </location>
</feature>
<evidence type="ECO:0000259" key="9">
    <source>
        <dbReference type="PROSITE" id="PS50093"/>
    </source>
</evidence>
<keyword evidence="1" id="KW-0813">Transport</keyword>
<evidence type="ECO:0000256" key="4">
    <source>
        <dbReference type="ARBA" id="ARBA00022982"/>
    </source>
</evidence>
<accession>A0ABZ2YK38</accession>
<dbReference type="PROSITE" id="PS50093">
    <property type="entry name" value="PKD"/>
    <property type="match status" value="1"/>
</dbReference>
<dbReference type="PROSITE" id="PS51007">
    <property type="entry name" value="CYTC"/>
    <property type="match status" value="1"/>
</dbReference>
<protein>
    <submittedName>
        <fullName evidence="11">PQQ-dependent sugar dehydrogenase</fullName>
    </submittedName>
</protein>
<dbReference type="PROSITE" id="PS51257">
    <property type="entry name" value="PROKAR_LIPOPROTEIN"/>
    <property type="match status" value="1"/>
</dbReference>
<dbReference type="Pfam" id="PF18911">
    <property type="entry name" value="PKD_4"/>
    <property type="match status" value="1"/>
</dbReference>
<feature type="region of interest" description="Disordered" evidence="7">
    <location>
        <begin position="298"/>
        <end position="329"/>
    </location>
</feature>
<dbReference type="InterPro" id="IPR011041">
    <property type="entry name" value="Quinoprot_gluc/sorb_DH_b-prop"/>
</dbReference>
<dbReference type="SUPFAM" id="SSF49299">
    <property type="entry name" value="PKD domain"/>
    <property type="match status" value="1"/>
</dbReference>
<keyword evidence="3 6" id="KW-0479">Metal-binding</keyword>
<evidence type="ECO:0000256" key="8">
    <source>
        <dbReference type="SAM" id="SignalP"/>
    </source>
</evidence>
<dbReference type="CDD" id="cd00146">
    <property type="entry name" value="PKD"/>
    <property type="match status" value="1"/>
</dbReference>